<dbReference type="RefSeq" id="WP_034352454.1">
    <property type="nucleotide sequence ID" value="NZ_JRPR02000002.1"/>
</dbReference>
<reference evidence="9 10" key="1">
    <citation type="journal article" date="2014" name="Genome Announc.">
        <title>Draft genome sequences of eight enterohepatic helicobacter species isolated from both laboratory and wild rodents.</title>
        <authorList>
            <person name="Sheh A."/>
            <person name="Shen Z."/>
            <person name="Fox J.G."/>
        </authorList>
    </citation>
    <scope>NUCLEOTIDE SEQUENCE [LARGE SCALE GENOMIC DNA]</scope>
    <source>
        <strain evidence="9 10">MIT 09-6949</strain>
    </source>
</reference>
<dbReference type="Pfam" id="PF13183">
    <property type="entry name" value="Fer4_8"/>
    <property type="match status" value="1"/>
</dbReference>
<evidence type="ECO:0000256" key="6">
    <source>
        <dbReference type="PIRNR" id="PIRNR000139"/>
    </source>
</evidence>
<dbReference type="SUPFAM" id="SSF46548">
    <property type="entry name" value="alpha-helical ferredoxin"/>
    <property type="match status" value="1"/>
</dbReference>
<dbReference type="OrthoDB" id="9770306at2"/>
<dbReference type="PIRSF" id="PIRSF000139">
    <property type="entry name" value="Glc_ox_4Fe-4S"/>
    <property type="match status" value="1"/>
</dbReference>
<evidence type="ECO:0000256" key="1">
    <source>
        <dbReference type="ARBA" id="ARBA00022485"/>
    </source>
</evidence>
<feature type="domain" description="4Fe-4S ferredoxin-type" evidence="8">
    <location>
        <begin position="8"/>
        <end position="75"/>
    </location>
</feature>
<sequence length="444" mass="50038">MLDLQSVANACVKCGKCIPHCTIYMVNRDEVTSPRGFLDLLGAYKRGQLELDSKARDIFESCFLCTTCVTHCPSSLPVDVAIESVRVDIAQKYGIAWYKRAYFFLLRHRKVADIVFSFVHFIMPCAFKEEHGRWISRLKLFKDDNNKWAKRSIFPVRRKSFLQTYQGDIAPLQITESSRISQSPKADVAHKHNLKHNRVAIFIGCLSNYNYVSVGESLLSILHTLGIQAFVPHLQECCGAPAFFTGDVKTVVHLAQKNIEYFESFWDSIDAMIIPEATCAAMIKKDWLHALGESEYAMRLKKLLPKIDMASSWLYAHTCLQDIIPAHLGQQTITYHDPCHARKVLGIFKEPRALLGKAYTLQEMRDSTQCCGFGGISMQSSRYALTLKAGRGKAQMIEQSGAQIVSAECGACRMQIDNSLTQIDSKVRFAHPLELIAQALRSRA</sequence>
<keyword evidence="1 6" id="KW-0004">4Fe-4S</keyword>
<evidence type="ECO:0000259" key="7">
    <source>
        <dbReference type="Pfam" id="PF02754"/>
    </source>
</evidence>
<dbReference type="GO" id="GO:0046872">
    <property type="term" value="F:metal ion binding"/>
    <property type="evidence" value="ECO:0007669"/>
    <property type="project" value="UniProtKB-UniRule"/>
</dbReference>
<keyword evidence="6" id="KW-0249">Electron transport</keyword>
<comment type="cofactor">
    <cofactor evidence="6">
        <name>[4Fe-4S] cluster</name>
        <dbReference type="ChEBI" id="CHEBI:49883"/>
    </cofactor>
    <text evidence="6">Binds 2 [4Fe-4S] clusters.</text>
</comment>
<name>A0A4U8TDP8_9HELI</name>
<proteinExistence type="predicted"/>
<dbReference type="AlphaFoldDB" id="A0A4U8TDP8"/>
<protein>
    <recommendedName>
        <fullName evidence="6">Glycolate oxidase iron-sulfur subunit</fullName>
        <ecNumber evidence="6">1.1.99.14</ecNumber>
    </recommendedName>
</protein>
<feature type="domain" description="Cysteine-rich" evidence="7">
    <location>
        <begin position="199"/>
        <end position="284"/>
    </location>
</feature>
<dbReference type="GO" id="GO:0051539">
    <property type="term" value="F:4 iron, 4 sulfur cluster binding"/>
    <property type="evidence" value="ECO:0007669"/>
    <property type="project" value="UniProtKB-UniRule"/>
</dbReference>
<keyword evidence="10" id="KW-1185">Reference proteome</keyword>
<evidence type="ECO:0000313" key="10">
    <source>
        <dbReference type="Proteomes" id="UP000029733"/>
    </source>
</evidence>
<keyword evidence="4 6" id="KW-0408">Iron</keyword>
<dbReference type="Gene3D" id="1.10.1060.10">
    <property type="entry name" value="Alpha-helical ferredoxin"/>
    <property type="match status" value="1"/>
</dbReference>
<evidence type="ECO:0000256" key="3">
    <source>
        <dbReference type="ARBA" id="ARBA00022737"/>
    </source>
</evidence>
<keyword evidence="2 6" id="KW-0479">Metal-binding</keyword>
<dbReference type="PROSITE" id="PS00198">
    <property type="entry name" value="4FE4S_FER_1"/>
    <property type="match status" value="1"/>
</dbReference>
<dbReference type="EC" id="1.1.99.14" evidence="6"/>
<accession>A0A4U8TDP8</accession>
<evidence type="ECO:0000313" key="9">
    <source>
        <dbReference type="EMBL" id="TLD96787.1"/>
    </source>
</evidence>
<dbReference type="InterPro" id="IPR012257">
    <property type="entry name" value="Glc_ox_4Fe-4S"/>
</dbReference>
<dbReference type="EMBL" id="JRPR02000002">
    <property type="protein sequence ID" value="TLD96787.1"/>
    <property type="molecule type" value="Genomic_DNA"/>
</dbReference>
<dbReference type="STRING" id="1677920.LS71_01090"/>
<dbReference type="InterPro" id="IPR017900">
    <property type="entry name" value="4Fe4S_Fe_S_CS"/>
</dbReference>
<dbReference type="PANTHER" id="PTHR32479">
    <property type="entry name" value="GLYCOLATE OXIDASE IRON-SULFUR SUBUNIT"/>
    <property type="match status" value="1"/>
</dbReference>
<dbReference type="Pfam" id="PF02754">
    <property type="entry name" value="CCG"/>
    <property type="match status" value="2"/>
</dbReference>
<dbReference type="InterPro" id="IPR017896">
    <property type="entry name" value="4Fe4S_Fe-S-bd"/>
</dbReference>
<keyword evidence="3" id="KW-0677">Repeat</keyword>
<comment type="caution">
    <text evidence="9">The sequence shown here is derived from an EMBL/GenBank/DDBJ whole genome shotgun (WGS) entry which is preliminary data.</text>
</comment>
<dbReference type="GO" id="GO:0019154">
    <property type="term" value="F:glycolate dehydrogenase activity"/>
    <property type="evidence" value="ECO:0007669"/>
    <property type="project" value="UniProtKB-EC"/>
</dbReference>
<evidence type="ECO:0000259" key="8">
    <source>
        <dbReference type="Pfam" id="PF13183"/>
    </source>
</evidence>
<comment type="function">
    <text evidence="6">Component of a complex that catalyzes the oxidation of glycolate to glyoxylate.</text>
</comment>
<organism evidence="9 10">
    <name type="scientific">Helicobacter jaachi</name>
    <dbReference type="NCBI Taxonomy" id="1677920"/>
    <lineage>
        <taxon>Bacteria</taxon>
        <taxon>Pseudomonadati</taxon>
        <taxon>Campylobacterota</taxon>
        <taxon>Epsilonproteobacteria</taxon>
        <taxon>Campylobacterales</taxon>
        <taxon>Helicobacteraceae</taxon>
        <taxon>Helicobacter</taxon>
    </lineage>
</organism>
<dbReference type="InterPro" id="IPR009051">
    <property type="entry name" value="Helical_ferredxn"/>
</dbReference>
<dbReference type="PANTHER" id="PTHR32479:SF20">
    <property type="entry name" value="GLYCOLATE OXIDASE IRON-SULFUR SUBUNIT"/>
    <property type="match status" value="1"/>
</dbReference>
<keyword evidence="5 6" id="KW-0411">Iron-sulfur</keyword>
<evidence type="ECO:0000256" key="2">
    <source>
        <dbReference type="ARBA" id="ARBA00022723"/>
    </source>
</evidence>
<comment type="catalytic activity">
    <reaction evidence="6">
        <text>glycolate + A = glyoxylate + AH2</text>
        <dbReference type="Rhea" id="RHEA:21264"/>
        <dbReference type="ChEBI" id="CHEBI:13193"/>
        <dbReference type="ChEBI" id="CHEBI:17499"/>
        <dbReference type="ChEBI" id="CHEBI:29805"/>
        <dbReference type="ChEBI" id="CHEBI:36655"/>
        <dbReference type="EC" id="1.1.99.14"/>
    </reaction>
</comment>
<dbReference type="Proteomes" id="UP000029733">
    <property type="component" value="Unassembled WGS sequence"/>
</dbReference>
<feature type="domain" description="Cysteine-rich" evidence="7">
    <location>
        <begin position="333"/>
        <end position="417"/>
    </location>
</feature>
<comment type="catalytic activity">
    <reaction evidence="6">
        <text>(R)-lactate + A = pyruvate + AH2</text>
        <dbReference type="Rhea" id="RHEA:15089"/>
        <dbReference type="ChEBI" id="CHEBI:13193"/>
        <dbReference type="ChEBI" id="CHEBI:15361"/>
        <dbReference type="ChEBI" id="CHEBI:16004"/>
        <dbReference type="ChEBI" id="CHEBI:17499"/>
    </reaction>
</comment>
<keyword evidence="6" id="KW-0813">Transport</keyword>
<evidence type="ECO:0000256" key="5">
    <source>
        <dbReference type="ARBA" id="ARBA00023014"/>
    </source>
</evidence>
<dbReference type="InterPro" id="IPR004017">
    <property type="entry name" value="Cys_rich_dom"/>
</dbReference>
<evidence type="ECO:0000256" key="4">
    <source>
        <dbReference type="ARBA" id="ARBA00023004"/>
    </source>
</evidence>
<gene>
    <name evidence="9" type="ORF">LS71_004075</name>
</gene>